<keyword evidence="3" id="KW-1185">Reference proteome</keyword>
<evidence type="ECO:0000313" key="2">
    <source>
        <dbReference type="EMBL" id="SJK96929.1"/>
    </source>
</evidence>
<protein>
    <submittedName>
        <fullName evidence="2">Uncharacterized protein</fullName>
    </submittedName>
</protein>
<feature type="compositionally biased region" description="Basic and acidic residues" evidence="1">
    <location>
        <begin position="165"/>
        <end position="177"/>
    </location>
</feature>
<gene>
    <name evidence="2" type="ORF">ARMOST_00178</name>
</gene>
<feature type="region of interest" description="Disordered" evidence="1">
    <location>
        <begin position="139"/>
        <end position="179"/>
    </location>
</feature>
<dbReference type="OrthoDB" id="3250110at2759"/>
<feature type="compositionally biased region" description="Polar residues" evidence="1">
    <location>
        <begin position="201"/>
        <end position="221"/>
    </location>
</feature>
<name>A0A284QKD6_ARMOS</name>
<evidence type="ECO:0000256" key="1">
    <source>
        <dbReference type="SAM" id="MobiDB-lite"/>
    </source>
</evidence>
<dbReference type="AlphaFoldDB" id="A0A284QKD6"/>
<sequence>MSVLDAFKLKSYDLEPVYAAWESPPTFFGDGRDESIDDWLKKVKDGCQERNVPKEYWHKVAQKYMGEKAKARRVWSFLSRLVKADVAMARLDELKVVMRKVHGGNYRWNWEKFKIAMRNLEWHIDAAATTTIKVHTKASGHWWTTRKKDEPESPITEEPVNDLQISKKEKEGKKERSPLLAGAKSASGDFFRPLRRASTSDVIRPQVQKTKSDLSVTCPSPTRSSTTDQTVTTVANAPVWLLNATHALDFLTSEHPKVMTTISAILITAGSLPAIPAVAAGAGGAVLASGAAQAVGAIAVGLGSWLRAQQDGNSSQGPGTTSSLKEVS</sequence>
<feature type="region of interest" description="Disordered" evidence="1">
    <location>
        <begin position="201"/>
        <end position="228"/>
    </location>
</feature>
<dbReference type="Proteomes" id="UP000219338">
    <property type="component" value="Unassembled WGS sequence"/>
</dbReference>
<organism evidence="2 3">
    <name type="scientific">Armillaria ostoyae</name>
    <name type="common">Armillaria root rot fungus</name>
    <dbReference type="NCBI Taxonomy" id="47428"/>
    <lineage>
        <taxon>Eukaryota</taxon>
        <taxon>Fungi</taxon>
        <taxon>Dikarya</taxon>
        <taxon>Basidiomycota</taxon>
        <taxon>Agaricomycotina</taxon>
        <taxon>Agaricomycetes</taxon>
        <taxon>Agaricomycetidae</taxon>
        <taxon>Agaricales</taxon>
        <taxon>Marasmiineae</taxon>
        <taxon>Physalacriaceae</taxon>
        <taxon>Armillaria</taxon>
    </lineage>
</organism>
<accession>A0A284QKD6</accession>
<evidence type="ECO:0000313" key="3">
    <source>
        <dbReference type="Proteomes" id="UP000219338"/>
    </source>
</evidence>
<dbReference type="EMBL" id="FUEG01000001">
    <property type="protein sequence ID" value="SJK96929.1"/>
    <property type="molecule type" value="Genomic_DNA"/>
</dbReference>
<reference evidence="3" key="1">
    <citation type="journal article" date="2017" name="Nat. Ecol. Evol.">
        <title>Genome expansion and lineage-specific genetic innovations in the forest pathogenic fungi Armillaria.</title>
        <authorList>
            <person name="Sipos G."/>
            <person name="Prasanna A.N."/>
            <person name="Walter M.C."/>
            <person name="O'Connor E."/>
            <person name="Balint B."/>
            <person name="Krizsan K."/>
            <person name="Kiss B."/>
            <person name="Hess J."/>
            <person name="Varga T."/>
            <person name="Slot J."/>
            <person name="Riley R."/>
            <person name="Boka B."/>
            <person name="Rigling D."/>
            <person name="Barry K."/>
            <person name="Lee J."/>
            <person name="Mihaltcheva S."/>
            <person name="LaButti K."/>
            <person name="Lipzen A."/>
            <person name="Waldron R."/>
            <person name="Moloney N.M."/>
            <person name="Sperisen C."/>
            <person name="Kredics L."/>
            <person name="Vagvoelgyi C."/>
            <person name="Patrignani A."/>
            <person name="Fitzpatrick D."/>
            <person name="Nagy I."/>
            <person name="Doyle S."/>
            <person name="Anderson J.B."/>
            <person name="Grigoriev I.V."/>
            <person name="Gueldener U."/>
            <person name="Muensterkoetter M."/>
            <person name="Nagy L.G."/>
        </authorList>
    </citation>
    <scope>NUCLEOTIDE SEQUENCE [LARGE SCALE GENOMIC DNA]</scope>
    <source>
        <strain evidence="3">C18/9</strain>
    </source>
</reference>
<proteinExistence type="predicted"/>
<dbReference type="OMA" id="HGGKYRW"/>
<dbReference type="STRING" id="47428.A0A284QKD6"/>